<dbReference type="EMBL" id="JAAKGT010000002">
    <property type="protein sequence ID" value="NGM49110.1"/>
    <property type="molecule type" value="Genomic_DNA"/>
</dbReference>
<dbReference type="PANTHER" id="PTHR46796:SF14">
    <property type="entry name" value="TRANSCRIPTIONAL REGULATORY PROTEIN"/>
    <property type="match status" value="1"/>
</dbReference>
<proteinExistence type="predicted"/>
<evidence type="ECO:0000259" key="4">
    <source>
        <dbReference type="PROSITE" id="PS01124"/>
    </source>
</evidence>
<dbReference type="Gene3D" id="1.10.10.60">
    <property type="entry name" value="Homeodomain-like"/>
    <property type="match status" value="2"/>
</dbReference>
<dbReference type="RefSeq" id="WP_165256935.1">
    <property type="nucleotide sequence ID" value="NZ_JAAKGT010000002.1"/>
</dbReference>
<dbReference type="PANTHER" id="PTHR46796">
    <property type="entry name" value="HTH-TYPE TRANSCRIPTIONAL ACTIVATOR RHAS-RELATED"/>
    <property type="match status" value="1"/>
</dbReference>
<dbReference type="InterPro" id="IPR050204">
    <property type="entry name" value="AraC_XylS_family_regulators"/>
</dbReference>
<gene>
    <name evidence="5" type="ORF">G5B46_05775</name>
</gene>
<dbReference type="SUPFAM" id="SSF46689">
    <property type="entry name" value="Homeodomain-like"/>
    <property type="match status" value="2"/>
</dbReference>
<evidence type="ECO:0000313" key="5">
    <source>
        <dbReference type="EMBL" id="NGM49110.1"/>
    </source>
</evidence>
<dbReference type="PROSITE" id="PS00041">
    <property type="entry name" value="HTH_ARAC_FAMILY_1"/>
    <property type="match status" value="1"/>
</dbReference>
<keyword evidence="2" id="KW-0238">DNA-binding</keyword>
<organism evidence="5">
    <name type="scientific">Caulobacter sp. 602-2</name>
    <dbReference type="NCBI Taxonomy" id="2710887"/>
    <lineage>
        <taxon>Bacteria</taxon>
        <taxon>Pseudomonadati</taxon>
        <taxon>Pseudomonadota</taxon>
        <taxon>Alphaproteobacteria</taxon>
        <taxon>Caulobacterales</taxon>
        <taxon>Caulobacteraceae</taxon>
        <taxon>Caulobacter</taxon>
    </lineage>
</organism>
<protein>
    <submittedName>
        <fullName evidence="5">Helix-turn-helix transcriptional regulator</fullName>
    </submittedName>
</protein>
<feature type="domain" description="HTH araC/xylS-type" evidence="4">
    <location>
        <begin position="33"/>
        <end position="131"/>
    </location>
</feature>
<evidence type="ECO:0000256" key="3">
    <source>
        <dbReference type="ARBA" id="ARBA00023163"/>
    </source>
</evidence>
<sequence>MCFYDTEPGGLAPPGALAGGGSRPAGLAPWQASRAAAYVEGRLETTIRVVDLARAARLSPSYFSRAFKTTFGLSPQKYVVERRLTRAKRIMLTTNEPLCGIAVSCGFSDQAHLSRLFRRREGAPPNAWRRERRQDAAAS</sequence>
<dbReference type="GO" id="GO:0043565">
    <property type="term" value="F:sequence-specific DNA binding"/>
    <property type="evidence" value="ECO:0007669"/>
    <property type="project" value="InterPro"/>
</dbReference>
<reference evidence="5" key="1">
    <citation type="submission" date="2020-02" db="EMBL/GenBank/DDBJ databases">
        <authorList>
            <person name="Gao J."/>
            <person name="Sun J."/>
        </authorList>
    </citation>
    <scope>NUCLEOTIDE SEQUENCE</scope>
    <source>
        <strain evidence="5">602-2</strain>
    </source>
</reference>
<dbReference type="InterPro" id="IPR018060">
    <property type="entry name" value="HTH_AraC"/>
</dbReference>
<dbReference type="AlphaFoldDB" id="A0A6G4QU10"/>
<evidence type="ECO:0000256" key="2">
    <source>
        <dbReference type="ARBA" id="ARBA00023125"/>
    </source>
</evidence>
<dbReference type="Pfam" id="PF12833">
    <property type="entry name" value="HTH_18"/>
    <property type="match status" value="1"/>
</dbReference>
<dbReference type="GO" id="GO:0003700">
    <property type="term" value="F:DNA-binding transcription factor activity"/>
    <property type="evidence" value="ECO:0007669"/>
    <property type="project" value="InterPro"/>
</dbReference>
<keyword evidence="1" id="KW-0805">Transcription regulation</keyword>
<dbReference type="SMART" id="SM00342">
    <property type="entry name" value="HTH_ARAC"/>
    <property type="match status" value="1"/>
</dbReference>
<dbReference type="InterPro" id="IPR018062">
    <property type="entry name" value="HTH_AraC-typ_CS"/>
</dbReference>
<evidence type="ECO:0000256" key="1">
    <source>
        <dbReference type="ARBA" id="ARBA00023015"/>
    </source>
</evidence>
<comment type="caution">
    <text evidence="5">The sequence shown here is derived from an EMBL/GenBank/DDBJ whole genome shotgun (WGS) entry which is preliminary data.</text>
</comment>
<dbReference type="PROSITE" id="PS01124">
    <property type="entry name" value="HTH_ARAC_FAMILY_2"/>
    <property type="match status" value="1"/>
</dbReference>
<keyword evidence="3" id="KW-0804">Transcription</keyword>
<accession>A0A6G4QU10</accession>
<name>A0A6G4QU10_9CAUL</name>
<dbReference type="InterPro" id="IPR009057">
    <property type="entry name" value="Homeodomain-like_sf"/>
</dbReference>